<feature type="transmembrane region" description="Helical" evidence="7">
    <location>
        <begin position="253"/>
        <end position="274"/>
    </location>
</feature>
<feature type="transmembrane region" description="Helical" evidence="7">
    <location>
        <begin position="128"/>
        <end position="149"/>
    </location>
</feature>
<evidence type="ECO:0000259" key="8">
    <source>
        <dbReference type="PROSITE" id="PS50850"/>
    </source>
</evidence>
<dbReference type="RefSeq" id="WP_319984187.1">
    <property type="nucleotide sequence ID" value="NZ_JAXAVV010000005.1"/>
</dbReference>
<dbReference type="Gene3D" id="1.20.1720.10">
    <property type="entry name" value="Multidrug resistance protein D"/>
    <property type="match status" value="1"/>
</dbReference>
<comment type="subcellular location">
    <subcellularLocation>
        <location evidence="1">Cell membrane</location>
        <topology evidence="1">Multi-pass membrane protein</topology>
    </subcellularLocation>
</comment>
<feature type="transmembrane region" description="Helical" evidence="7">
    <location>
        <begin position="539"/>
        <end position="557"/>
    </location>
</feature>
<feature type="domain" description="Major facilitator superfamily (MFS) profile" evidence="8">
    <location>
        <begin position="37"/>
        <end position="562"/>
    </location>
</feature>
<dbReference type="EMBL" id="JAXAVV010000005">
    <property type="protein sequence ID" value="MDX8050183.1"/>
    <property type="molecule type" value="Genomic_DNA"/>
</dbReference>
<keyword evidence="4 7" id="KW-0812">Transmembrane</keyword>
<feature type="transmembrane region" description="Helical" evidence="7">
    <location>
        <begin position="299"/>
        <end position="322"/>
    </location>
</feature>
<feature type="transmembrane region" description="Helical" evidence="7">
    <location>
        <begin position="226"/>
        <end position="247"/>
    </location>
</feature>
<dbReference type="InterPro" id="IPR020846">
    <property type="entry name" value="MFS_dom"/>
</dbReference>
<feature type="transmembrane region" description="Helical" evidence="7">
    <location>
        <begin position="394"/>
        <end position="414"/>
    </location>
</feature>
<evidence type="ECO:0000256" key="7">
    <source>
        <dbReference type="SAM" id="Phobius"/>
    </source>
</evidence>
<evidence type="ECO:0000313" key="9">
    <source>
        <dbReference type="EMBL" id="MDX8050183.1"/>
    </source>
</evidence>
<dbReference type="NCBIfam" id="TIGR00711">
    <property type="entry name" value="efflux_EmrB"/>
    <property type="match status" value="1"/>
</dbReference>
<organism evidence="9 10">
    <name type="scientific">Lentzea kristufekii</name>
    <dbReference type="NCBI Taxonomy" id="3095430"/>
    <lineage>
        <taxon>Bacteria</taxon>
        <taxon>Bacillati</taxon>
        <taxon>Actinomycetota</taxon>
        <taxon>Actinomycetes</taxon>
        <taxon>Pseudonocardiales</taxon>
        <taxon>Pseudonocardiaceae</taxon>
        <taxon>Lentzea</taxon>
    </lineage>
</organism>
<dbReference type="Pfam" id="PF07690">
    <property type="entry name" value="MFS_1"/>
    <property type="match status" value="1"/>
</dbReference>
<keyword evidence="6 7" id="KW-0472">Membrane</keyword>
<dbReference type="CDD" id="cd17321">
    <property type="entry name" value="MFS_MMR_MDR_like"/>
    <property type="match status" value="1"/>
</dbReference>
<sequence length="584" mass="61372">MTSTNTNHDLESPSATAGAQAAPVVDAPAADPRRWIAFIIMTVATFMDMLDGSIVNVALPAIQHGMGASFVQLQWITAGYVFAFALTLITGGRLGDIYGRRKMFQLGVLGFVVTSFLCGIAVNPEMLVISRLAQGLAAGLMVPQVMSIIHVTFPDKEKGAVFAIQGTIGGLAATIAPLVGGVLVAWNIFGWDWRTIFLVNVPIGLIGYALGWKYINESKAPYKIRLDLIGVVLATFSLTALLFPLTFGRELHWPAWGFVLMAASVVGFIGFIAYERAKQRKDGMPLVPLSLFKSRSFSAALALMLGMFTFTGMFMLALYLFLQEGLGFSPLRTGVTLLAFCIGAFITASASVIALVPKFGRAVLQVGAVVIAAGVAVLLLSISPEITSWGLVPGLLLIGLGFGMTATPIALFALQEVPHEDAGAASGLINTKQQLGFAIGISLVTLAFFAPLASNGAVNAESLTPQVRQELEAAGVSDAKAGELASAFQTCATSTFAGTPETGAAACAAVQADPQSKAIADKFTHQAAGQSFTDAFRTTLYVGFGFAALALLLASFLPRWLKQEEWGAPAEEGAEEGAEDTAKA</sequence>
<dbReference type="Gene3D" id="1.20.1250.20">
    <property type="entry name" value="MFS general substrate transporter like domains"/>
    <property type="match status" value="1"/>
</dbReference>
<name>A0ABU4TPI5_9PSEU</name>
<evidence type="ECO:0000313" key="10">
    <source>
        <dbReference type="Proteomes" id="UP001271792"/>
    </source>
</evidence>
<dbReference type="InterPro" id="IPR004638">
    <property type="entry name" value="EmrB-like"/>
</dbReference>
<keyword evidence="3" id="KW-1003">Cell membrane</keyword>
<dbReference type="PANTHER" id="PTHR42718">
    <property type="entry name" value="MAJOR FACILITATOR SUPERFAMILY MULTIDRUG TRANSPORTER MFSC"/>
    <property type="match status" value="1"/>
</dbReference>
<keyword evidence="2" id="KW-0813">Transport</keyword>
<dbReference type="PROSITE" id="PS50850">
    <property type="entry name" value="MFS"/>
    <property type="match status" value="1"/>
</dbReference>
<comment type="caution">
    <text evidence="9">The sequence shown here is derived from an EMBL/GenBank/DDBJ whole genome shotgun (WGS) entry which is preliminary data.</text>
</comment>
<accession>A0ABU4TPI5</accession>
<feature type="transmembrane region" description="Helical" evidence="7">
    <location>
        <begin position="334"/>
        <end position="356"/>
    </location>
</feature>
<dbReference type="PANTHER" id="PTHR42718:SF39">
    <property type="entry name" value="ACTINORHODIN TRANSPORTER-RELATED"/>
    <property type="match status" value="1"/>
</dbReference>
<feature type="transmembrane region" description="Helical" evidence="7">
    <location>
        <begin position="71"/>
        <end position="91"/>
    </location>
</feature>
<keyword evidence="5 7" id="KW-1133">Transmembrane helix</keyword>
<feature type="transmembrane region" description="Helical" evidence="7">
    <location>
        <begin position="161"/>
        <end position="189"/>
    </location>
</feature>
<gene>
    <name evidence="9" type="ORF">SK571_12405</name>
</gene>
<dbReference type="SUPFAM" id="SSF103473">
    <property type="entry name" value="MFS general substrate transporter"/>
    <property type="match status" value="1"/>
</dbReference>
<evidence type="ECO:0000256" key="6">
    <source>
        <dbReference type="ARBA" id="ARBA00023136"/>
    </source>
</evidence>
<evidence type="ECO:0000256" key="2">
    <source>
        <dbReference type="ARBA" id="ARBA00022448"/>
    </source>
</evidence>
<feature type="transmembrane region" description="Helical" evidence="7">
    <location>
        <begin position="103"/>
        <end position="122"/>
    </location>
</feature>
<keyword evidence="10" id="KW-1185">Reference proteome</keyword>
<feature type="transmembrane region" description="Helical" evidence="7">
    <location>
        <begin position="435"/>
        <end position="453"/>
    </location>
</feature>
<dbReference type="InterPro" id="IPR036259">
    <property type="entry name" value="MFS_trans_sf"/>
</dbReference>
<evidence type="ECO:0000256" key="4">
    <source>
        <dbReference type="ARBA" id="ARBA00022692"/>
    </source>
</evidence>
<dbReference type="InterPro" id="IPR011701">
    <property type="entry name" value="MFS"/>
</dbReference>
<feature type="transmembrane region" description="Helical" evidence="7">
    <location>
        <begin position="195"/>
        <end position="214"/>
    </location>
</feature>
<evidence type="ECO:0000256" key="3">
    <source>
        <dbReference type="ARBA" id="ARBA00022475"/>
    </source>
</evidence>
<protein>
    <submittedName>
        <fullName evidence="9">DHA2 family efflux MFS transporter permease subunit</fullName>
    </submittedName>
</protein>
<evidence type="ECO:0000256" key="1">
    <source>
        <dbReference type="ARBA" id="ARBA00004651"/>
    </source>
</evidence>
<evidence type="ECO:0000256" key="5">
    <source>
        <dbReference type="ARBA" id="ARBA00022989"/>
    </source>
</evidence>
<proteinExistence type="predicted"/>
<feature type="transmembrane region" description="Helical" evidence="7">
    <location>
        <begin position="35"/>
        <end position="59"/>
    </location>
</feature>
<feature type="transmembrane region" description="Helical" evidence="7">
    <location>
        <begin position="363"/>
        <end position="382"/>
    </location>
</feature>
<reference evidence="9 10" key="1">
    <citation type="submission" date="2023-11" db="EMBL/GenBank/DDBJ databases">
        <title>Lentzea sokolovensis, sp. nov., Lentzea kristufkii, sp. nov., and Lentzea miocenensis, sp. nov., rare actinobacteria from Sokolov Coal Basin, Miocene lacustrine sediment, Czech Republic.</title>
        <authorList>
            <person name="Lara A."/>
            <person name="Kotroba L."/>
            <person name="Nouioui I."/>
            <person name="Neumann-Schaal M."/>
            <person name="Mast Y."/>
            <person name="Chronakova A."/>
        </authorList>
    </citation>
    <scope>NUCLEOTIDE SEQUENCE [LARGE SCALE GENOMIC DNA]</scope>
    <source>
        <strain evidence="9 10">BCCO 10_0798</strain>
    </source>
</reference>
<dbReference type="Proteomes" id="UP001271792">
    <property type="component" value="Unassembled WGS sequence"/>
</dbReference>